<dbReference type="EnsemblMetazoa" id="AATE009444-RA">
    <property type="protein sequence ID" value="AATE009444-PA.1"/>
    <property type="gene ID" value="AATE009444"/>
</dbReference>
<proteinExistence type="predicted"/>
<evidence type="ECO:0000313" key="1">
    <source>
        <dbReference type="EnsemblMetazoa" id="AATE009444-PA.1"/>
    </source>
</evidence>
<dbReference type="AlphaFoldDB" id="A0A182J1A3"/>
<protein>
    <submittedName>
        <fullName evidence="1">Uncharacterized protein</fullName>
    </submittedName>
</protein>
<name>A0A182J1A3_ANOAO</name>
<sequence>MARCPKLEPTPERFIPGKLLAELQGDGEQHQHLVQPRHGALRLARVELHRALEVRQLVRHEDQLVALDVEADGEIFRQVRRQRLHVTALHQLVDRFLARDDERRATPLQRPKDVAENVQHLVGRLEVVRTVHVVDVIDRLLQVVRRVLHLLYLPRVVLGDGGPLDLLLLPLDLERDRKPVGTLDQYGVQLLQHRVHLLVQYPLEFHLL</sequence>
<dbReference type="VEuPathDB" id="VectorBase:AATE009444"/>
<organism evidence="1">
    <name type="scientific">Anopheles atroparvus</name>
    <name type="common">European mosquito</name>
    <dbReference type="NCBI Taxonomy" id="41427"/>
    <lineage>
        <taxon>Eukaryota</taxon>
        <taxon>Metazoa</taxon>
        <taxon>Ecdysozoa</taxon>
        <taxon>Arthropoda</taxon>
        <taxon>Hexapoda</taxon>
        <taxon>Insecta</taxon>
        <taxon>Pterygota</taxon>
        <taxon>Neoptera</taxon>
        <taxon>Endopterygota</taxon>
        <taxon>Diptera</taxon>
        <taxon>Nematocera</taxon>
        <taxon>Culicoidea</taxon>
        <taxon>Culicidae</taxon>
        <taxon>Anophelinae</taxon>
        <taxon>Anopheles</taxon>
    </lineage>
</organism>
<reference evidence="1" key="1">
    <citation type="submission" date="2022-08" db="UniProtKB">
        <authorList>
            <consortium name="EnsemblMetazoa"/>
        </authorList>
    </citation>
    <scope>IDENTIFICATION</scope>
    <source>
        <strain evidence="1">EBRO</strain>
    </source>
</reference>
<accession>A0A182J1A3</accession>